<dbReference type="InterPro" id="IPR055497">
    <property type="entry name" value="DUF7069"/>
</dbReference>
<dbReference type="SUPFAM" id="SSF49899">
    <property type="entry name" value="Concanavalin A-like lectins/glucanases"/>
    <property type="match status" value="1"/>
</dbReference>
<dbReference type="Gene3D" id="3.40.50.1580">
    <property type="entry name" value="Nucleoside phosphorylase domain"/>
    <property type="match status" value="1"/>
</dbReference>
<dbReference type="PANTHER" id="PTHR24171:SF9">
    <property type="entry name" value="ANKYRIN REPEAT DOMAIN-CONTAINING PROTEIN 39"/>
    <property type="match status" value="1"/>
</dbReference>
<dbReference type="SMART" id="SM00449">
    <property type="entry name" value="SPRY"/>
    <property type="match status" value="1"/>
</dbReference>
<dbReference type="InterPro" id="IPR013320">
    <property type="entry name" value="ConA-like_dom_sf"/>
</dbReference>
<protein>
    <recommendedName>
        <fullName evidence="4">B30.2/SPRY domain-containing protein</fullName>
    </recommendedName>
</protein>
<dbReference type="Pfam" id="PF22939">
    <property type="entry name" value="WHD_GPIID"/>
    <property type="match status" value="1"/>
</dbReference>
<feature type="repeat" description="ANK" evidence="3">
    <location>
        <begin position="935"/>
        <end position="967"/>
    </location>
</feature>
<keyword evidence="1" id="KW-0677">Repeat</keyword>
<proteinExistence type="predicted"/>
<feature type="repeat" description="ANK" evidence="3">
    <location>
        <begin position="968"/>
        <end position="1000"/>
    </location>
</feature>
<dbReference type="InterPro" id="IPR002110">
    <property type="entry name" value="Ankyrin_rpt"/>
</dbReference>
<dbReference type="InterPro" id="IPR003877">
    <property type="entry name" value="SPRY_dom"/>
</dbReference>
<evidence type="ECO:0000256" key="3">
    <source>
        <dbReference type="PROSITE-ProRule" id="PRU00023"/>
    </source>
</evidence>
<dbReference type="Pfam" id="PF00622">
    <property type="entry name" value="SPRY"/>
    <property type="match status" value="1"/>
</dbReference>
<dbReference type="InterPro" id="IPR036770">
    <property type="entry name" value="Ankyrin_rpt-contain_sf"/>
</dbReference>
<dbReference type="InterPro" id="IPR035994">
    <property type="entry name" value="Nucleoside_phosphorylase_sf"/>
</dbReference>
<dbReference type="PROSITE" id="PS50297">
    <property type="entry name" value="ANK_REP_REGION"/>
    <property type="match status" value="8"/>
</dbReference>
<feature type="repeat" description="ANK" evidence="3">
    <location>
        <begin position="902"/>
        <end position="934"/>
    </location>
</feature>
<comment type="caution">
    <text evidence="5">The sequence shown here is derived from an EMBL/GenBank/DDBJ whole genome shotgun (WGS) entry which is preliminary data.</text>
</comment>
<dbReference type="Pfam" id="PF12796">
    <property type="entry name" value="Ank_2"/>
    <property type="match status" value="4"/>
</dbReference>
<dbReference type="InterPro" id="IPR027417">
    <property type="entry name" value="P-loop_NTPase"/>
</dbReference>
<feature type="repeat" description="ANK" evidence="3">
    <location>
        <begin position="1198"/>
        <end position="1230"/>
    </location>
</feature>
<dbReference type="CDD" id="cd12885">
    <property type="entry name" value="SPRY_RanBP_like"/>
    <property type="match status" value="1"/>
</dbReference>
<dbReference type="Gene3D" id="3.40.50.300">
    <property type="entry name" value="P-loop containing nucleotide triphosphate hydrolases"/>
    <property type="match status" value="1"/>
</dbReference>
<dbReference type="InterPro" id="IPR056884">
    <property type="entry name" value="NPHP3-like_N"/>
</dbReference>
<dbReference type="InterPro" id="IPR054471">
    <property type="entry name" value="GPIID_WHD"/>
</dbReference>
<dbReference type="PRINTS" id="PR01415">
    <property type="entry name" value="ANKYRIN"/>
</dbReference>
<evidence type="ECO:0000256" key="2">
    <source>
        <dbReference type="ARBA" id="ARBA00023043"/>
    </source>
</evidence>
<sequence>MSDPQLYTIGWICAITTEYTAACQFLDKEHSLPTHLAPNDSNGYTLGEMAGHNVVIAVLPRGEYGLSSAASVAANMLNSFPNIRVGLMVGIGGGAPTSKNDIRLGDIVVSSPEDQTGGVYQYDFGKTIQGRKFQPTASLNQPPAVVLTAISVLESKYEAEGHHIEEDIAAVFNRRPKLTKKYSRPSQLSDRLYRPHAIHPHDEEGDCEELCGTALADLVQREDRGDGEDNPAIHYGVIASANQLMKDATIRDALAKEKGIMCFEMEAAGLMNRFPCLVVRGICDYSDSHKHNEWQGYAAMTAAAYTKNLLSRMVPSQVKTEEKISKVLIKTLEEHTEMTREHFQKQDVRYLNTEHQNCHQAFKTSRSYEQFKNINPDRVEQTCQWALTHPLYLDWYNSNTNNLLWISADPGCGKSVLSKSLVDKELQTSADGDTVCYFFFKDNDEQNGLAIALCAVLHQLFDSQPHLLQHAMPAWRKNGSKLQQETDELWRILLAATSDTVARNTVCVLDALDECKQKDCSNLIAKLSGFHEDAASQSARQPWLKFIVTSRPYEDIQRGFQQIPSSLPAIRLRGEEENDQVRVEIDRVVKFRVAQLKKEISLHESTAARLEQTLLGMEHRTYLWLYLAVDAIRTTLQESFKPDEETIESVPLSVGDAYDKILARVTQTQQSSVKIILQIIVGARRPLNIGEMALALGLATSRNHDTSEDVAVNAVHLERNIRNWCGLFVFINHSKIYLIHQTAREFLLARQDYEHSHRFTHNTWKHCVRQIQMEQMMTVICIRCINHETHKAPSRDVVPSEGPVREESRTEFIEYCCEWWTTHYRFSQNAGGEDNFRDALGLYDTRGEAFKFWFSRFWTKTRQYDNAKVMTPLRLAALSDHDRVLEHFLAEVGNDMEAKDEAGRTALYWASELGHGRVVDILLNKGANVNAQGGYYGSALQAASTGGHDKIVQILLDKGADVNAQGGDGGSALQAASVRGHDKIVQMLLDKGADINVQDVQYGSALQKASTGGHDKIVQILLDKGADVNAQGGYYGSALQAASVKGHDKIVQMLLDKGADVNAQGGYYGSALQAASAGGHDKIVQILLDEGAEVNAQGGWYGNALQAASAGGHVKIVQILLDKGADTNAQGGKYGNALQAASDGGHDKIVQVLLDEGADVNAQGGRYSSALQAGSSRGHVKVVQLLLSRGANFQDEIEDGTALHAAVLSGCHVIAQDLLTAGALVSALDEHGWTASDLAYASHDLAMLGVLGLGNNNDRLRELTSSIPAAKFRAIVPSAGLCVVDDGLTITSGIGLCREVSKTVGMPGWSQGSWGYHGDDGYTFAETGRGRAYAETYSSGDVVGCGIHLESGTVFFTKNGVHLGDAFKGVTGRLFPVVGIGESNTHLQVILRPEEFMFSQHT</sequence>
<accession>A0A4S8ZQB7</accession>
<dbReference type="Gene3D" id="1.25.40.20">
    <property type="entry name" value="Ankyrin repeat-containing domain"/>
    <property type="match status" value="3"/>
</dbReference>
<name>A0A4S8ZQB7_AURPU</name>
<organism evidence="5 6">
    <name type="scientific">Aureobasidium pullulans</name>
    <name type="common">Black yeast</name>
    <name type="synonym">Pullularia pullulans</name>
    <dbReference type="NCBI Taxonomy" id="5580"/>
    <lineage>
        <taxon>Eukaryota</taxon>
        <taxon>Fungi</taxon>
        <taxon>Dikarya</taxon>
        <taxon>Ascomycota</taxon>
        <taxon>Pezizomycotina</taxon>
        <taxon>Dothideomycetes</taxon>
        <taxon>Dothideomycetidae</taxon>
        <taxon>Dothideales</taxon>
        <taxon>Saccotheciaceae</taxon>
        <taxon>Aureobasidium</taxon>
    </lineage>
</organism>
<gene>
    <name evidence="5" type="ORF">D6D19_08955</name>
</gene>
<dbReference type="Pfam" id="PF24883">
    <property type="entry name" value="NPHP3_N"/>
    <property type="match status" value="1"/>
</dbReference>
<dbReference type="SUPFAM" id="SSF53167">
    <property type="entry name" value="Purine and uridine phosphorylases"/>
    <property type="match status" value="1"/>
</dbReference>
<dbReference type="InterPro" id="IPR001870">
    <property type="entry name" value="B30.2/SPRY"/>
</dbReference>
<dbReference type="GO" id="GO:0009116">
    <property type="term" value="P:nucleoside metabolic process"/>
    <property type="evidence" value="ECO:0007669"/>
    <property type="project" value="InterPro"/>
</dbReference>
<reference evidence="5 6" key="1">
    <citation type="submission" date="2018-10" db="EMBL/GenBank/DDBJ databases">
        <title>Fifty Aureobasidium pullulans genomes reveal a recombining polyextremotolerant generalist.</title>
        <authorList>
            <person name="Gostincar C."/>
            <person name="Turk M."/>
            <person name="Zajc J."/>
            <person name="Gunde-Cimerman N."/>
        </authorList>
    </citation>
    <scope>NUCLEOTIDE SEQUENCE [LARGE SCALE GENOMIC DNA]</scope>
    <source>
        <strain evidence="5 6">EXF-10659</strain>
    </source>
</reference>
<evidence type="ECO:0000256" key="1">
    <source>
        <dbReference type="ARBA" id="ARBA00022737"/>
    </source>
</evidence>
<evidence type="ECO:0000313" key="6">
    <source>
        <dbReference type="Proteomes" id="UP000308802"/>
    </source>
</evidence>
<dbReference type="GO" id="GO:0003824">
    <property type="term" value="F:catalytic activity"/>
    <property type="evidence" value="ECO:0007669"/>
    <property type="project" value="InterPro"/>
</dbReference>
<dbReference type="SMART" id="SM00248">
    <property type="entry name" value="ANK"/>
    <property type="match status" value="11"/>
</dbReference>
<dbReference type="Proteomes" id="UP000308802">
    <property type="component" value="Unassembled WGS sequence"/>
</dbReference>
<dbReference type="PANTHER" id="PTHR24171">
    <property type="entry name" value="ANKYRIN REPEAT DOMAIN-CONTAINING PROTEIN 39-RELATED"/>
    <property type="match status" value="1"/>
</dbReference>
<keyword evidence="2 3" id="KW-0040">ANK repeat</keyword>
<feature type="repeat" description="ANK" evidence="3">
    <location>
        <begin position="1133"/>
        <end position="1165"/>
    </location>
</feature>
<dbReference type="SUPFAM" id="SSF48403">
    <property type="entry name" value="Ankyrin repeat"/>
    <property type="match status" value="1"/>
</dbReference>
<dbReference type="InterPro" id="IPR044736">
    <property type="entry name" value="Gid1/RanBPM/SPLA_SPRY"/>
</dbReference>
<dbReference type="Gene3D" id="2.60.120.920">
    <property type="match status" value="1"/>
</dbReference>
<dbReference type="PROSITE" id="PS50188">
    <property type="entry name" value="B302_SPRY"/>
    <property type="match status" value="1"/>
</dbReference>
<feature type="repeat" description="ANK" evidence="3">
    <location>
        <begin position="1103"/>
        <end position="1132"/>
    </location>
</feature>
<dbReference type="InterPro" id="IPR000845">
    <property type="entry name" value="Nucleoside_phosphorylase_d"/>
</dbReference>
<dbReference type="Pfam" id="PF01048">
    <property type="entry name" value="PNP_UDP_1"/>
    <property type="match status" value="1"/>
</dbReference>
<dbReference type="SUPFAM" id="SSF52540">
    <property type="entry name" value="P-loop containing nucleoside triphosphate hydrolases"/>
    <property type="match status" value="1"/>
</dbReference>
<dbReference type="EMBL" id="QZAO01000454">
    <property type="protein sequence ID" value="THW68368.1"/>
    <property type="molecule type" value="Genomic_DNA"/>
</dbReference>
<dbReference type="Pfam" id="PF23239">
    <property type="entry name" value="DUF7069"/>
    <property type="match status" value="1"/>
</dbReference>
<feature type="repeat" description="ANK" evidence="3">
    <location>
        <begin position="1001"/>
        <end position="1033"/>
    </location>
</feature>
<feature type="repeat" description="ANK" evidence="3">
    <location>
        <begin position="1034"/>
        <end position="1066"/>
    </location>
</feature>
<feature type="domain" description="B30.2/SPRY" evidence="4">
    <location>
        <begin position="1206"/>
        <end position="1396"/>
    </location>
</feature>
<feature type="repeat" description="ANK" evidence="3">
    <location>
        <begin position="1067"/>
        <end position="1099"/>
    </location>
</feature>
<evidence type="ECO:0000259" key="4">
    <source>
        <dbReference type="PROSITE" id="PS50188"/>
    </source>
</evidence>
<dbReference type="PROSITE" id="PS50088">
    <property type="entry name" value="ANK_REPEAT"/>
    <property type="match status" value="9"/>
</dbReference>
<evidence type="ECO:0000313" key="5">
    <source>
        <dbReference type="EMBL" id="THW68368.1"/>
    </source>
</evidence>
<dbReference type="InterPro" id="IPR043136">
    <property type="entry name" value="B30.2/SPRY_sf"/>
</dbReference>